<dbReference type="CDD" id="cd05289">
    <property type="entry name" value="MDR_like_2"/>
    <property type="match status" value="1"/>
</dbReference>
<dbReference type="InterPro" id="IPR011032">
    <property type="entry name" value="GroES-like_sf"/>
</dbReference>
<proteinExistence type="predicted"/>
<feature type="domain" description="Enoyl reductase (ER)" evidence="1">
    <location>
        <begin position="10"/>
        <end position="331"/>
    </location>
</feature>
<dbReference type="PANTHER" id="PTHR11695:SF294">
    <property type="entry name" value="RETICULON-4-INTERACTING PROTEIN 1, MITOCHONDRIAL"/>
    <property type="match status" value="1"/>
</dbReference>
<keyword evidence="3" id="KW-1185">Reference proteome</keyword>
<dbReference type="Proteomes" id="UP001550044">
    <property type="component" value="Unassembled WGS sequence"/>
</dbReference>
<evidence type="ECO:0000313" key="3">
    <source>
        <dbReference type="Proteomes" id="UP001550044"/>
    </source>
</evidence>
<dbReference type="Gene3D" id="3.90.180.10">
    <property type="entry name" value="Medium-chain alcohol dehydrogenases, catalytic domain"/>
    <property type="match status" value="1"/>
</dbReference>
<gene>
    <name evidence="2" type="ORF">ABZV61_36515</name>
</gene>
<keyword evidence="2" id="KW-0560">Oxidoreductase</keyword>
<dbReference type="Gene3D" id="3.40.50.720">
    <property type="entry name" value="NAD(P)-binding Rossmann-like Domain"/>
    <property type="match status" value="1"/>
</dbReference>
<dbReference type="EC" id="1.-.-.-" evidence="2"/>
<dbReference type="InterPro" id="IPR036291">
    <property type="entry name" value="NAD(P)-bd_dom_sf"/>
</dbReference>
<dbReference type="SMART" id="SM00829">
    <property type="entry name" value="PKS_ER"/>
    <property type="match status" value="1"/>
</dbReference>
<dbReference type="InterPro" id="IPR050700">
    <property type="entry name" value="YIM1/Zinc_Alcohol_DH_Fams"/>
</dbReference>
<name>A0ABV2UJV0_9ACTN</name>
<evidence type="ECO:0000259" key="1">
    <source>
        <dbReference type="SMART" id="SM00829"/>
    </source>
</evidence>
<accession>A0ABV2UJV0</accession>
<dbReference type="SUPFAM" id="SSF51735">
    <property type="entry name" value="NAD(P)-binding Rossmann-fold domains"/>
    <property type="match status" value="1"/>
</dbReference>
<dbReference type="PANTHER" id="PTHR11695">
    <property type="entry name" value="ALCOHOL DEHYDROGENASE RELATED"/>
    <property type="match status" value="1"/>
</dbReference>
<protein>
    <submittedName>
        <fullName evidence="2">NADP-dependent oxidoreductase</fullName>
        <ecNumber evidence="2">1.-.-.-</ecNumber>
    </submittedName>
</protein>
<dbReference type="SUPFAM" id="SSF50129">
    <property type="entry name" value="GroES-like"/>
    <property type="match status" value="1"/>
</dbReference>
<dbReference type="GO" id="GO:0016491">
    <property type="term" value="F:oxidoreductase activity"/>
    <property type="evidence" value="ECO:0007669"/>
    <property type="project" value="UniProtKB-KW"/>
</dbReference>
<sequence length="335" mass="35207">MQGYVMTGYGDASVMQMREVPQPTANPGELLIKVHAAGLNPLDSRLRQGGLKPLTRPKLPWVAGNELAGIVQEVGAGVAGFAVGDRVFTRVATTGLGAFAPYAAAAADLVAKMPQSLDFAAAAGLPLAGLTAIQALRDELGVRAGQRVFISGGAGGVGTLAIQLAAWMGAEVATTASGKGADLVRSLGAETVIDYKRQKFTDLLHDYDAAFDLIGGQDLTDAFTILKPGAKVVTVTGMPEPMTARKDLGRGPGLAALLWLASAKIRRQARAHQVGYRFLFMRPSGSDLTLLARLVDEGHLKVVTDRVFPFEEIADAFAYLDQGHAKGKVVVRMAT</sequence>
<comment type="caution">
    <text evidence="2">The sequence shown here is derived from an EMBL/GenBank/DDBJ whole genome shotgun (WGS) entry which is preliminary data.</text>
</comment>
<reference evidence="2 3" key="1">
    <citation type="submission" date="2024-06" db="EMBL/GenBank/DDBJ databases">
        <title>The Natural Products Discovery Center: Release of the First 8490 Sequenced Strains for Exploring Actinobacteria Biosynthetic Diversity.</title>
        <authorList>
            <person name="Kalkreuter E."/>
            <person name="Kautsar S.A."/>
            <person name="Yang D."/>
            <person name="Bader C.D."/>
            <person name="Teijaro C.N."/>
            <person name="Fluegel L."/>
            <person name="Davis C.M."/>
            <person name="Simpson J.R."/>
            <person name="Lauterbach L."/>
            <person name="Steele A.D."/>
            <person name="Gui C."/>
            <person name="Meng S."/>
            <person name="Li G."/>
            <person name="Viehrig K."/>
            <person name="Ye F."/>
            <person name="Su P."/>
            <person name="Kiefer A.F."/>
            <person name="Nichols A."/>
            <person name="Cepeda A.J."/>
            <person name="Yan W."/>
            <person name="Fan B."/>
            <person name="Jiang Y."/>
            <person name="Adhikari A."/>
            <person name="Zheng C.-J."/>
            <person name="Schuster L."/>
            <person name="Cowan T.M."/>
            <person name="Smanski M.J."/>
            <person name="Chevrette M.G."/>
            <person name="De Carvalho L.P.S."/>
            <person name="Shen B."/>
        </authorList>
    </citation>
    <scope>NUCLEOTIDE SEQUENCE [LARGE SCALE GENOMIC DNA]</scope>
    <source>
        <strain evidence="2 3">NPDC005137</strain>
    </source>
</reference>
<dbReference type="EMBL" id="JBEXIP010000051">
    <property type="protein sequence ID" value="MET8438135.1"/>
    <property type="molecule type" value="Genomic_DNA"/>
</dbReference>
<dbReference type="Pfam" id="PF13602">
    <property type="entry name" value="ADH_zinc_N_2"/>
    <property type="match status" value="1"/>
</dbReference>
<organism evidence="2 3">
    <name type="scientific">Streptomyces sp. 900116325</name>
    <dbReference type="NCBI Taxonomy" id="3154295"/>
    <lineage>
        <taxon>Bacteria</taxon>
        <taxon>Bacillati</taxon>
        <taxon>Actinomycetota</taxon>
        <taxon>Actinomycetes</taxon>
        <taxon>Kitasatosporales</taxon>
        <taxon>Streptomycetaceae</taxon>
        <taxon>Streptomyces</taxon>
    </lineage>
</organism>
<dbReference type="Pfam" id="PF08240">
    <property type="entry name" value="ADH_N"/>
    <property type="match status" value="1"/>
</dbReference>
<dbReference type="InterPro" id="IPR013154">
    <property type="entry name" value="ADH-like_N"/>
</dbReference>
<evidence type="ECO:0000313" key="2">
    <source>
        <dbReference type="EMBL" id="MET8438135.1"/>
    </source>
</evidence>
<dbReference type="InterPro" id="IPR020843">
    <property type="entry name" value="ER"/>
</dbReference>
<dbReference type="RefSeq" id="WP_356712646.1">
    <property type="nucleotide sequence ID" value="NZ_JBEXIP010000051.1"/>
</dbReference>